<sequence length="80" mass="9064">MTLTPNREFSMTDLPTIPHAIVEPTAEGFAARPLENTPKAHAAFQQAVKEFMFSQTDWENYGTHAGRFEAWDLALFIPVR</sequence>
<dbReference type="Proteomes" id="UP000644749">
    <property type="component" value="Unassembled WGS sequence"/>
</dbReference>
<name>A0ABS1SAS0_9RHOB</name>
<comment type="caution">
    <text evidence="1">The sequence shown here is derived from an EMBL/GenBank/DDBJ whole genome shotgun (WGS) entry which is preliminary data.</text>
</comment>
<dbReference type="EMBL" id="JAESHT010000057">
    <property type="protein sequence ID" value="MBL3675830.1"/>
    <property type="molecule type" value="Genomic_DNA"/>
</dbReference>
<organism evidence="1 2">
    <name type="scientific">Paracoccus aerius</name>
    <dbReference type="NCBI Taxonomy" id="1915382"/>
    <lineage>
        <taxon>Bacteria</taxon>
        <taxon>Pseudomonadati</taxon>
        <taxon>Pseudomonadota</taxon>
        <taxon>Alphaproteobacteria</taxon>
        <taxon>Rhodobacterales</taxon>
        <taxon>Paracoccaceae</taxon>
        <taxon>Paracoccus</taxon>
    </lineage>
</organism>
<accession>A0ABS1SAS0</accession>
<evidence type="ECO:0000313" key="2">
    <source>
        <dbReference type="Proteomes" id="UP000644749"/>
    </source>
</evidence>
<reference evidence="1 2" key="1">
    <citation type="submission" date="2021-01" db="EMBL/GenBank/DDBJ databases">
        <title>011410 draft genome.</title>
        <authorList>
            <person name="Lang L."/>
        </authorList>
    </citation>
    <scope>NUCLEOTIDE SEQUENCE [LARGE SCALE GENOMIC DNA]</scope>
    <source>
        <strain evidence="1 2">KCTC 42845</strain>
    </source>
</reference>
<gene>
    <name evidence="1" type="ORF">JL111_20485</name>
</gene>
<evidence type="ECO:0000313" key="1">
    <source>
        <dbReference type="EMBL" id="MBL3675830.1"/>
    </source>
</evidence>
<dbReference type="RefSeq" id="WP_191313324.1">
    <property type="nucleotide sequence ID" value="NZ_BNCL01000058.1"/>
</dbReference>
<proteinExistence type="predicted"/>
<protein>
    <submittedName>
        <fullName evidence="1">Uncharacterized protein</fullName>
    </submittedName>
</protein>
<keyword evidence="2" id="KW-1185">Reference proteome</keyword>